<feature type="transmembrane region" description="Helical" evidence="1">
    <location>
        <begin position="57"/>
        <end position="81"/>
    </location>
</feature>
<evidence type="ECO:0000313" key="2">
    <source>
        <dbReference type="EMBL" id="KIP06243.1"/>
    </source>
</evidence>
<evidence type="ECO:0000256" key="1">
    <source>
        <dbReference type="SAM" id="Phobius"/>
    </source>
</evidence>
<dbReference type="HOGENOM" id="CLU_080790_0_0_1"/>
<keyword evidence="3" id="KW-1185">Reference proteome</keyword>
<keyword evidence="1" id="KW-0812">Transmembrane</keyword>
<dbReference type="OrthoDB" id="2628419at2759"/>
<accession>A0A0C3PJD3</accession>
<evidence type="ECO:0000313" key="3">
    <source>
        <dbReference type="Proteomes" id="UP000053257"/>
    </source>
</evidence>
<sequence length="212" mass="23477">MNALLTRRTDRTITAVVTVLTLLCGAGYVIGLYFLSRRWSQRARSKAFTLNKWPRRLVPAFHICLTLGSVLEAALTSWLLAQFSYLGRYPNIGSRDGVRTCLVAAGWTLVFSVVLTLMFLHPSLWRHPVASAGSQAIWILVTWCIWVAATATMNRGLPLINSKARCAGVDYCSQLRAAFGLSLAAVLLLTLGMVGMMWSFWKAYRTAGSSRD</sequence>
<organism evidence="2 3">
    <name type="scientific">Phlebiopsis gigantea (strain 11061_1 CR5-6)</name>
    <name type="common">White-rot fungus</name>
    <name type="synonym">Peniophora gigantea</name>
    <dbReference type="NCBI Taxonomy" id="745531"/>
    <lineage>
        <taxon>Eukaryota</taxon>
        <taxon>Fungi</taxon>
        <taxon>Dikarya</taxon>
        <taxon>Basidiomycota</taxon>
        <taxon>Agaricomycotina</taxon>
        <taxon>Agaricomycetes</taxon>
        <taxon>Polyporales</taxon>
        <taxon>Phanerochaetaceae</taxon>
        <taxon>Phlebiopsis</taxon>
    </lineage>
</organism>
<dbReference type="Proteomes" id="UP000053257">
    <property type="component" value="Unassembled WGS sequence"/>
</dbReference>
<name>A0A0C3PJD3_PHLG1</name>
<proteinExistence type="predicted"/>
<keyword evidence="1" id="KW-0472">Membrane</keyword>
<feature type="transmembrane region" description="Helical" evidence="1">
    <location>
        <begin position="177"/>
        <end position="201"/>
    </location>
</feature>
<dbReference type="EMBL" id="KN840522">
    <property type="protein sequence ID" value="KIP06243.1"/>
    <property type="molecule type" value="Genomic_DNA"/>
</dbReference>
<dbReference type="AlphaFoldDB" id="A0A0C3PJD3"/>
<evidence type="ECO:0008006" key="4">
    <source>
        <dbReference type="Google" id="ProtNLM"/>
    </source>
</evidence>
<protein>
    <recommendedName>
        <fullName evidence="4">MARVEL domain-containing protein</fullName>
    </recommendedName>
</protein>
<feature type="transmembrane region" description="Helical" evidence="1">
    <location>
        <begin position="136"/>
        <end position="157"/>
    </location>
</feature>
<feature type="transmembrane region" description="Helical" evidence="1">
    <location>
        <begin position="12"/>
        <end position="36"/>
    </location>
</feature>
<feature type="transmembrane region" description="Helical" evidence="1">
    <location>
        <begin position="101"/>
        <end position="124"/>
    </location>
</feature>
<gene>
    <name evidence="2" type="ORF">PHLGIDRAFT_466157</name>
</gene>
<keyword evidence="1" id="KW-1133">Transmembrane helix</keyword>
<reference evidence="2 3" key="1">
    <citation type="journal article" date="2014" name="PLoS Genet.">
        <title>Analysis of the Phlebiopsis gigantea genome, transcriptome and secretome provides insight into its pioneer colonization strategies of wood.</title>
        <authorList>
            <person name="Hori C."/>
            <person name="Ishida T."/>
            <person name="Igarashi K."/>
            <person name="Samejima M."/>
            <person name="Suzuki H."/>
            <person name="Master E."/>
            <person name="Ferreira P."/>
            <person name="Ruiz-Duenas F.J."/>
            <person name="Held B."/>
            <person name="Canessa P."/>
            <person name="Larrondo L.F."/>
            <person name="Schmoll M."/>
            <person name="Druzhinina I.S."/>
            <person name="Kubicek C.P."/>
            <person name="Gaskell J.A."/>
            <person name="Kersten P."/>
            <person name="St John F."/>
            <person name="Glasner J."/>
            <person name="Sabat G."/>
            <person name="Splinter BonDurant S."/>
            <person name="Syed K."/>
            <person name="Yadav J."/>
            <person name="Mgbeahuruike A.C."/>
            <person name="Kovalchuk A."/>
            <person name="Asiegbu F.O."/>
            <person name="Lackner G."/>
            <person name="Hoffmeister D."/>
            <person name="Rencoret J."/>
            <person name="Gutierrez A."/>
            <person name="Sun H."/>
            <person name="Lindquist E."/>
            <person name="Barry K."/>
            <person name="Riley R."/>
            <person name="Grigoriev I.V."/>
            <person name="Henrissat B."/>
            <person name="Kues U."/>
            <person name="Berka R.M."/>
            <person name="Martinez A.T."/>
            <person name="Covert S.F."/>
            <person name="Blanchette R.A."/>
            <person name="Cullen D."/>
        </authorList>
    </citation>
    <scope>NUCLEOTIDE SEQUENCE [LARGE SCALE GENOMIC DNA]</scope>
    <source>
        <strain evidence="2 3">11061_1 CR5-6</strain>
    </source>
</reference>